<keyword evidence="9" id="KW-1185">Reference proteome</keyword>
<dbReference type="InterPro" id="IPR005467">
    <property type="entry name" value="His_kinase_dom"/>
</dbReference>
<evidence type="ECO:0000256" key="2">
    <source>
        <dbReference type="ARBA" id="ARBA00012438"/>
    </source>
</evidence>
<dbReference type="Gene3D" id="3.40.50.2300">
    <property type="match status" value="2"/>
</dbReference>
<feature type="modified residue" description="4-aspartylphosphate" evidence="4">
    <location>
        <position position="51"/>
    </location>
</feature>
<dbReference type="SMART" id="SM00448">
    <property type="entry name" value="REC"/>
    <property type="match status" value="2"/>
</dbReference>
<gene>
    <name evidence="8" type="ORF">H5P27_03215</name>
</gene>
<evidence type="ECO:0000259" key="6">
    <source>
        <dbReference type="PROSITE" id="PS50109"/>
    </source>
</evidence>
<dbReference type="Pfam" id="PF02518">
    <property type="entry name" value="HATPase_c"/>
    <property type="match status" value="1"/>
</dbReference>
<feature type="domain" description="Response regulatory" evidence="7">
    <location>
        <begin position="2"/>
        <end position="120"/>
    </location>
</feature>
<dbReference type="RefSeq" id="WP_185658925.1">
    <property type="nucleotide sequence ID" value="NZ_CAWPOO010000005.1"/>
</dbReference>
<dbReference type="Gene3D" id="3.30.565.10">
    <property type="entry name" value="Histidine kinase-like ATPase, C-terminal domain"/>
    <property type="match status" value="1"/>
</dbReference>
<evidence type="ECO:0000256" key="4">
    <source>
        <dbReference type="PROSITE-ProRule" id="PRU00169"/>
    </source>
</evidence>
<dbReference type="PRINTS" id="PR00344">
    <property type="entry name" value="BCTRLSENSOR"/>
</dbReference>
<dbReference type="SUPFAM" id="SSF47384">
    <property type="entry name" value="Homodimeric domain of signal transducing histidine kinase"/>
    <property type="match status" value="1"/>
</dbReference>
<dbReference type="InterPro" id="IPR003661">
    <property type="entry name" value="HisK_dim/P_dom"/>
</dbReference>
<dbReference type="PANTHER" id="PTHR43547">
    <property type="entry name" value="TWO-COMPONENT HISTIDINE KINASE"/>
    <property type="match status" value="1"/>
</dbReference>
<dbReference type="EC" id="2.7.13.3" evidence="2"/>
<dbReference type="Proteomes" id="UP000526501">
    <property type="component" value="Unassembled WGS sequence"/>
</dbReference>
<organism evidence="8 9">
    <name type="scientific">Pelagicoccus albus</name>
    <dbReference type="NCBI Taxonomy" id="415222"/>
    <lineage>
        <taxon>Bacteria</taxon>
        <taxon>Pseudomonadati</taxon>
        <taxon>Verrucomicrobiota</taxon>
        <taxon>Opitutia</taxon>
        <taxon>Puniceicoccales</taxon>
        <taxon>Pelagicoccaceae</taxon>
        <taxon>Pelagicoccus</taxon>
    </lineage>
</organism>
<name>A0A7X1E776_9BACT</name>
<protein>
    <recommendedName>
        <fullName evidence="2">histidine kinase</fullName>
        <ecNumber evidence="2">2.7.13.3</ecNumber>
    </recommendedName>
</protein>
<accession>A0A7X1E776</accession>
<proteinExistence type="predicted"/>
<dbReference type="SUPFAM" id="SSF52172">
    <property type="entry name" value="CheY-like"/>
    <property type="match status" value="2"/>
</dbReference>
<sequence length="519" mass="57107">MKVLVVDDSATIRKRIRRELESQHYEVFEASDGASAIAQLDTVRPNIVTLDVDMPGIDGYQTCHQIRTGKGTSLTQVPIIFITANDTVKSRQRGYQAGGNDYVAKPFLPGELSLSIERAMKAQNKLKGRTVLVVEDSSAIRMLIITGLRAIGLRVLGAPDGEKALEVFQENSQSIDLVITDYIMPKLNGDELCRKIRNELGFRELPIIFLSSITEKDIVLKMFRSGASDFITKPFCLDEVQARASVHLESKIQADQLRSNVSEFKEAYSMKEKFLSICSHDLRAPLSGIDGLTQLLLLDETLSEENREYLGLIKSSSDFLFSIIEDLLDLSKIQAESTNLEMAPVNMKRKIDSCVANLIHLASPKNIELVTQINPEDEKDGIILGDKNAVKRIFNNLISNAIKFSHPNDKVTITMTKDTAHRALTVSVTDNGIGIPAEKIPLLFKPGKDTSQLGTSGEQSFGLGMVIVKQLVDQQDGIIKVKSEQNKGTTISVTFPLAAATSTPEPQLQEPAVPSKLAV</sequence>
<dbReference type="CDD" id="cd00075">
    <property type="entry name" value="HATPase"/>
    <property type="match status" value="1"/>
</dbReference>
<dbReference type="InterPro" id="IPR011006">
    <property type="entry name" value="CheY-like_superfamily"/>
</dbReference>
<comment type="caution">
    <text evidence="8">The sequence shown here is derived from an EMBL/GenBank/DDBJ whole genome shotgun (WGS) entry which is preliminary data.</text>
</comment>
<dbReference type="CDD" id="cd00082">
    <property type="entry name" value="HisKA"/>
    <property type="match status" value="1"/>
</dbReference>
<dbReference type="SMART" id="SM00388">
    <property type="entry name" value="HisKA"/>
    <property type="match status" value="1"/>
</dbReference>
<feature type="domain" description="Response regulatory" evidence="7">
    <location>
        <begin position="130"/>
        <end position="248"/>
    </location>
</feature>
<dbReference type="PANTHER" id="PTHR43547:SF2">
    <property type="entry name" value="HYBRID SIGNAL TRANSDUCTION HISTIDINE KINASE C"/>
    <property type="match status" value="1"/>
</dbReference>
<feature type="domain" description="Histidine kinase" evidence="6">
    <location>
        <begin position="277"/>
        <end position="499"/>
    </location>
</feature>
<comment type="catalytic activity">
    <reaction evidence="1">
        <text>ATP + protein L-histidine = ADP + protein N-phospho-L-histidine.</text>
        <dbReference type="EC" id="2.7.13.3"/>
    </reaction>
</comment>
<dbReference type="PROSITE" id="PS50110">
    <property type="entry name" value="RESPONSE_REGULATORY"/>
    <property type="match status" value="2"/>
</dbReference>
<dbReference type="GO" id="GO:0000155">
    <property type="term" value="F:phosphorelay sensor kinase activity"/>
    <property type="evidence" value="ECO:0007669"/>
    <property type="project" value="InterPro"/>
</dbReference>
<dbReference type="InterPro" id="IPR003594">
    <property type="entry name" value="HATPase_dom"/>
</dbReference>
<dbReference type="Gene3D" id="1.10.287.130">
    <property type="match status" value="1"/>
</dbReference>
<evidence type="ECO:0000256" key="5">
    <source>
        <dbReference type="SAM" id="MobiDB-lite"/>
    </source>
</evidence>
<dbReference type="SMART" id="SM00387">
    <property type="entry name" value="HATPase_c"/>
    <property type="match status" value="1"/>
</dbReference>
<evidence type="ECO:0000313" key="9">
    <source>
        <dbReference type="Proteomes" id="UP000526501"/>
    </source>
</evidence>
<dbReference type="SUPFAM" id="SSF55874">
    <property type="entry name" value="ATPase domain of HSP90 chaperone/DNA topoisomerase II/histidine kinase"/>
    <property type="match status" value="1"/>
</dbReference>
<dbReference type="PROSITE" id="PS50109">
    <property type="entry name" value="HIS_KIN"/>
    <property type="match status" value="1"/>
</dbReference>
<evidence type="ECO:0000259" key="7">
    <source>
        <dbReference type="PROSITE" id="PS50110"/>
    </source>
</evidence>
<feature type="modified residue" description="4-aspartylphosphate" evidence="4">
    <location>
        <position position="181"/>
    </location>
</feature>
<dbReference type="InterPro" id="IPR004358">
    <property type="entry name" value="Sig_transdc_His_kin-like_C"/>
</dbReference>
<evidence type="ECO:0000313" key="8">
    <source>
        <dbReference type="EMBL" id="MBC2605044.1"/>
    </source>
</evidence>
<evidence type="ECO:0000256" key="3">
    <source>
        <dbReference type="ARBA" id="ARBA00022553"/>
    </source>
</evidence>
<keyword evidence="3 4" id="KW-0597">Phosphoprotein</keyword>
<dbReference type="InterPro" id="IPR036097">
    <property type="entry name" value="HisK_dim/P_sf"/>
</dbReference>
<dbReference type="Pfam" id="PF00512">
    <property type="entry name" value="HisKA"/>
    <property type="match status" value="1"/>
</dbReference>
<feature type="region of interest" description="Disordered" evidence="5">
    <location>
        <begin position="499"/>
        <end position="519"/>
    </location>
</feature>
<reference evidence="8 9" key="1">
    <citation type="submission" date="2020-07" db="EMBL/GenBank/DDBJ databases">
        <authorList>
            <person name="Feng X."/>
        </authorList>
    </citation>
    <scope>NUCLEOTIDE SEQUENCE [LARGE SCALE GENOMIC DNA]</scope>
    <source>
        <strain evidence="8 9">JCM23202</strain>
    </source>
</reference>
<dbReference type="EMBL" id="JACHVC010000005">
    <property type="protein sequence ID" value="MBC2605044.1"/>
    <property type="molecule type" value="Genomic_DNA"/>
</dbReference>
<evidence type="ECO:0000256" key="1">
    <source>
        <dbReference type="ARBA" id="ARBA00000085"/>
    </source>
</evidence>
<dbReference type="AlphaFoldDB" id="A0A7X1E776"/>
<dbReference type="InterPro" id="IPR001789">
    <property type="entry name" value="Sig_transdc_resp-reg_receiver"/>
</dbReference>
<dbReference type="InterPro" id="IPR036890">
    <property type="entry name" value="HATPase_C_sf"/>
</dbReference>
<dbReference type="Pfam" id="PF00072">
    <property type="entry name" value="Response_reg"/>
    <property type="match status" value="2"/>
</dbReference>